<evidence type="ECO:0000313" key="2">
    <source>
        <dbReference type="Proteomes" id="UP000502787"/>
    </source>
</evidence>
<name>A0AC61M053_9ADEN</name>
<sequence length="135" mass="14511">MHGKVRARMSVRGLPSRPGGRALSQRHQGVVAREVEYEHEGHQLFAVASVPGVRFHVVSDEQATHGRRRADGEKLNLFPPVTRVTVHAVKKVLSSSGVAGVIAQIGGPAVRAAGGRLHVLDQGEGPRVVLIDHQF</sequence>
<keyword evidence="2" id="KW-1185">Reference proteome</keyword>
<dbReference type="EMBL" id="MN986925">
    <property type="protein sequence ID" value="QIZ64151.1"/>
    <property type="molecule type" value="Genomic_DNA"/>
</dbReference>
<proteinExistence type="predicted"/>
<evidence type="ECO:0000313" key="1">
    <source>
        <dbReference type="EMBL" id="QIZ64151.1"/>
    </source>
</evidence>
<dbReference type="Proteomes" id="UP000502787">
    <property type="component" value="Segment"/>
</dbReference>
<organism evidence="1 2">
    <name type="scientific">Guinea pig adenovirus 1</name>
    <dbReference type="NCBI Taxonomy" id="2847100"/>
    <lineage>
        <taxon>Viruses</taxon>
        <taxon>Varidnaviria</taxon>
        <taxon>Bamfordvirae</taxon>
        <taxon>Preplasmiviricota</taxon>
        <taxon>Polisuviricotina</taxon>
        <taxon>Pharingeaviricetes</taxon>
        <taxon>Rowavirales</taxon>
        <taxon>Adenoviridae</taxon>
        <taxon>Mastadenovirus</taxon>
        <taxon>Mastadenovirus caviae</taxon>
        <taxon>Guinea pig mastadenovirus A</taxon>
    </lineage>
</organism>
<accession>A0AC61M053</accession>
<protein>
    <submittedName>
        <fullName evidence="1">13.6 kDa</fullName>
    </submittedName>
</protein>
<reference evidence="1" key="1">
    <citation type="submission" date="2020-01" db="EMBL/GenBank/DDBJ databases">
        <title>Genomic and phylogenetic analysis of two Guinea pig adenovirus strains recovered from archival lung tissue.</title>
        <authorList>
            <person name="Hofmann-Sieber H."/>
            <person name="Gonzalez G."/>
            <person name="Spohn M."/>
            <person name="Dobner T."/>
            <person name="Kajon A.E."/>
        </authorList>
    </citation>
    <scope>NUCLEOTIDE SEQUENCE</scope>
    <source>
        <strain evidence="1">AUS96</strain>
    </source>
</reference>